<feature type="compositionally biased region" description="Polar residues" evidence="5">
    <location>
        <begin position="169"/>
        <end position="183"/>
    </location>
</feature>
<keyword evidence="4" id="KW-0539">Nucleus</keyword>
<dbReference type="InterPro" id="IPR041913">
    <property type="entry name" value="POLD3_sf"/>
</dbReference>
<dbReference type="STRING" id="13706.A0A1X2H9Y8"/>
<name>A0A1X2H9Y8_SYNRA</name>
<dbReference type="GO" id="GO:0043625">
    <property type="term" value="C:delta DNA polymerase complex"/>
    <property type="evidence" value="ECO:0007669"/>
    <property type="project" value="InterPro"/>
</dbReference>
<evidence type="ECO:0000313" key="6">
    <source>
        <dbReference type="EMBL" id="ORY94890.1"/>
    </source>
</evidence>
<dbReference type="EMBL" id="MCGN01000007">
    <property type="protein sequence ID" value="ORY94890.1"/>
    <property type="molecule type" value="Genomic_DNA"/>
</dbReference>
<dbReference type="GO" id="GO:0003887">
    <property type="term" value="F:DNA-directed DNA polymerase activity"/>
    <property type="evidence" value="ECO:0007669"/>
    <property type="project" value="TreeGrafter"/>
</dbReference>
<dbReference type="AlphaFoldDB" id="A0A1X2H9Y8"/>
<feature type="compositionally biased region" description="Basic and acidic residues" evidence="5">
    <location>
        <begin position="210"/>
        <end position="223"/>
    </location>
</feature>
<dbReference type="InterPro" id="IPR019038">
    <property type="entry name" value="POLD3"/>
</dbReference>
<evidence type="ECO:0000256" key="2">
    <source>
        <dbReference type="ARBA" id="ARBA00017589"/>
    </source>
</evidence>
<comment type="subcellular location">
    <subcellularLocation>
        <location evidence="1">Nucleus</location>
    </subcellularLocation>
</comment>
<evidence type="ECO:0000256" key="1">
    <source>
        <dbReference type="ARBA" id="ARBA00004123"/>
    </source>
</evidence>
<reference evidence="6 7" key="1">
    <citation type="submission" date="2016-07" db="EMBL/GenBank/DDBJ databases">
        <title>Pervasive Adenine N6-methylation of Active Genes in Fungi.</title>
        <authorList>
            <consortium name="DOE Joint Genome Institute"/>
            <person name="Mondo S.J."/>
            <person name="Dannebaum R.O."/>
            <person name="Kuo R.C."/>
            <person name="Labutti K."/>
            <person name="Haridas S."/>
            <person name="Kuo A."/>
            <person name="Salamov A."/>
            <person name="Ahrendt S.R."/>
            <person name="Lipzen A."/>
            <person name="Sullivan W."/>
            <person name="Andreopoulos W.B."/>
            <person name="Clum A."/>
            <person name="Lindquist E."/>
            <person name="Daum C."/>
            <person name="Ramamoorthy G.K."/>
            <person name="Gryganskyi A."/>
            <person name="Culley D."/>
            <person name="Magnuson J.K."/>
            <person name="James T.Y."/>
            <person name="O'Malley M.A."/>
            <person name="Stajich J.E."/>
            <person name="Spatafora J.W."/>
            <person name="Visel A."/>
            <person name="Grigoriev I.V."/>
        </authorList>
    </citation>
    <scope>NUCLEOTIDE SEQUENCE [LARGE SCALE GENOMIC DNA]</scope>
    <source>
        <strain evidence="6 7">NRRL 2496</strain>
    </source>
</reference>
<feature type="compositionally biased region" description="Acidic residues" evidence="5">
    <location>
        <begin position="256"/>
        <end position="272"/>
    </location>
</feature>
<dbReference type="Pfam" id="PF09507">
    <property type="entry name" value="CDC27"/>
    <property type="match status" value="2"/>
</dbReference>
<dbReference type="OMA" id="EDRVKCG"/>
<organism evidence="6 7">
    <name type="scientific">Syncephalastrum racemosum</name>
    <name type="common">Filamentous fungus</name>
    <dbReference type="NCBI Taxonomy" id="13706"/>
    <lineage>
        <taxon>Eukaryota</taxon>
        <taxon>Fungi</taxon>
        <taxon>Fungi incertae sedis</taxon>
        <taxon>Mucoromycota</taxon>
        <taxon>Mucoromycotina</taxon>
        <taxon>Mucoromycetes</taxon>
        <taxon>Mucorales</taxon>
        <taxon>Syncephalastraceae</taxon>
        <taxon>Syncephalastrum</taxon>
    </lineage>
</organism>
<protein>
    <recommendedName>
        <fullName evidence="2">DNA polymerase delta subunit 3</fullName>
    </recommendedName>
</protein>
<sequence length="373" mass="41757">MTHEFLDTTLLQEKRPVTYRLLARRSAIHVNTAKQILFNYANEHRNQVYPTYCLMGILNQPSESGVSEHTIQLVKGGDLEQAKQAYRTLSSMHVYSLSPYEPNDITVIMAAHADLPQLTIQERQKNGFLVYEDLHVADHVMTESRLSPVPKKPTEPINTAKPSPKRDATQTFGKPTDSSNKKPFSTIKKTSTPAQSSKASKAAPKKGPIARKEVKKEEPKPEKPQLTQVDADAFWGDDDDDDEFMAEAAQLAEPTTVEEEQGEDDTMDIDEEPAQKPREPTPQPEEPQEPLPPGKIRKKVLKTVTYPDEKGMMVTDRRYEWEEVDAPQEPASPASAASARPKPAFKPAPAKGSKKKQSANQSSIMQFMVQKKK</sequence>
<feature type="compositionally biased region" description="Low complexity" evidence="5">
    <location>
        <begin position="331"/>
        <end position="351"/>
    </location>
</feature>
<evidence type="ECO:0000313" key="7">
    <source>
        <dbReference type="Proteomes" id="UP000242180"/>
    </source>
</evidence>
<feature type="compositionally biased region" description="Acidic residues" evidence="5">
    <location>
        <begin position="235"/>
        <end position="245"/>
    </location>
</feature>
<feature type="compositionally biased region" description="Basic and acidic residues" evidence="5">
    <location>
        <begin position="307"/>
        <end position="321"/>
    </location>
</feature>
<evidence type="ECO:0000256" key="3">
    <source>
        <dbReference type="ARBA" id="ARBA00022705"/>
    </source>
</evidence>
<keyword evidence="3" id="KW-0235">DNA replication</keyword>
<dbReference type="OrthoDB" id="514823at2759"/>
<dbReference type="GO" id="GO:0006271">
    <property type="term" value="P:DNA strand elongation involved in DNA replication"/>
    <property type="evidence" value="ECO:0007669"/>
    <property type="project" value="TreeGrafter"/>
</dbReference>
<dbReference type="Gene3D" id="3.90.1030.20">
    <property type="entry name" value="DNA polymerase delta, p66 (Cdc27) subunit, wHTH domain"/>
    <property type="match status" value="1"/>
</dbReference>
<proteinExistence type="predicted"/>
<accession>A0A1X2H9Y8</accession>
<evidence type="ECO:0000256" key="5">
    <source>
        <dbReference type="SAM" id="MobiDB-lite"/>
    </source>
</evidence>
<comment type="caution">
    <text evidence="6">The sequence shown here is derived from an EMBL/GenBank/DDBJ whole genome shotgun (WGS) entry which is preliminary data.</text>
</comment>
<feature type="compositionally biased region" description="Pro residues" evidence="5">
    <location>
        <begin position="280"/>
        <end position="293"/>
    </location>
</feature>
<dbReference type="PANTHER" id="PTHR17598">
    <property type="entry name" value="DNA POLYMERASE DELTA SUBUNIT 3"/>
    <property type="match status" value="1"/>
</dbReference>
<keyword evidence="7" id="KW-1185">Reference proteome</keyword>
<dbReference type="GO" id="GO:1904161">
    <property type="term" value="P:DNA synthesis involved in UV-damage excision repair"/>
    <property type="evidence" value="ECO:0007669"/>
    <property type="project" value="TreeGrafter"/>
</dbReference>
<feature type="compositionally biased region" description="Low complexity" evidence="5">
    <location>
        <begin position="188"/>
        <end position="206"/>
    </location>
</feature>
<dbReference type="InParanoid" id="A0A1X2H9Y8"/>
<evidence type="ECO:0000256" key="4">
    <source>
        <dbReference type="ARBA" id="ARBA00023242"/>
    </source>
</evidence>
<gene>
    <name evidence="6" type="ORF">BCR43DRAFT_494764</name>
</gene>
<dbReference type="GO" id="GO:0006297">
    <property type="term" value="P:nucleotide-excision repair, DNA gap filling"/>
    <property type="evidence" value="ECO:0007669"/>
    <property type="project" value="TreeGrafter"/>
</dbReference>
<dbReference type="Proteomes" id="UP000242180">
    <property type="component" value="Unassembled WGS sequence"/>
</dbReference>
<feature type="region of interest" description="Disordered" evidence="5">
    <location>
        <begin position="142"/>
        <end position="373"/>
    </location>
</feature>
<dbReference type="FunCoup" id="A0A1X2H9Y8">
    <property type="interactions" value="86"/>
</dbReference>
<dbReference type="PANTHER" id="PTHR17598:SF13">
    <property type="entry name" value="DNA POLYMERASE DELTA SUBUNIT 3"/>
    <property type="match status" value="1"/>
</dbReference>